<dbReference type="EMBL" id="UGGT01000004">
    <property type="protein sequence ID" value="STO91743.1"/>
    <property type="molecule type" value="Genomic_DNA"/>
</dbReference>
<dbReference type="Proteomes" id="UP000254554">
    <property type="component" value="Unassembled WGS sequence"/>
</dbReference>
<proteinExistence type="predicted"/>
<dbReference type="AlphaFoldDB" id="A0A377IV29"/>
<name>A0A377IV29_9GAMM</name>
<gene>
    <name evidence="1" type="ORF">NCTC11370_03721</name>
</gene>
<organism evidence="1 2">
    <name type="scientific">Fluoribacter dumoffii</name>
    <dbReference type="NCBI Taxonomy" id="463"/>
    <lineage>
        <taxon>Bacteria</taxon>
        <taxon>Pseudomonadati</taxon>
        <taxon>Pseudomonadota</taxon>
        <taxon>Gammaproteobacteria</taxon>
        <taxon>Legionellales</taxon>
        <taxon>Legionellaceae</taxon>
        <taxon>Fluoribacter</taxon>
    </lineage>
</organism>
<evidence type="ECO:0000313" key="2">
    <source>
        <dbReference type="Proteomes" id="UP000254554"/>
    </source>
</evidence>
<protein>
    <submittedName>
        <fullName evidence="1">Uncharacterized protein</fullName>
    </submittedName>
</protein>
<accession>A0A377IV29</accession>
<sequence>MFKYTATVYWGTHILDTKSSNDLNALLVWMLTEGDKEFGESRGQIVNNFDCEIVQRFKKNSQLN</sequence>
<reference evidence="1 2" key="1">
    <citation type="submission" date="2018-06" db="EMBL/GenBank/DDBJ databases">
        <authorList>
            <consortium name="Pathogen Informatics"/>
            <person name="Doyle S."/>
        </authorList>
    </citation>
    <scope>NUCLEOTIDE SEQUENCE [LARGE SCALE GENOMIC DNA]</scope>
    <source>
        <strain evidence="1 2">NCTC11370</strain>
    </source>
</reference>
<keyword evidence="2" id="KW-1185">Reference proteome</keyword>
<evidence type="ECO:0000313" key="1">
    <source>
        <dbReference type="EMBL" id="STO91743.1"/>
    </source>
</evidence>